<dbReference type="eggNOG" id="ENOG502STRD">
    <property type="taxonomic scope" value="Eukaryota"/>
</dbReference>
<dbReference type="GeneID" id="27689235"/>
<gene>
    <name evidence="1" type="ORF">SPPG_05891</name>
</gene>
<dbReference type="InterPro" id="IPR015946">
    <property type="entry name" value="KH_dom-like_a/b"/>
</dbReference>
<dbReference type="PANTHER" id="PTHR34352:SF1">
    <property type="entry name" value="PROTEIN YHFA"/>
    <property type="match status" value="1"/>
</dbReference>
<dbReference type="Pfam" id="PF02566">
    <property type="entry name" value="OsmC"/>
    <property type="match status" value="1"/>
</dbReference>
<dbReference type="Proteomes" id="UP000053201">
    <property type="component" value="Unassembled WGS sequence"/>
</dbReference>
<dbReference type="EMBL" id="KQ257459">
    <property type="protein sequence ID" value="KNC98928.1"/>
    <property type="molecule type" value="Genomic_DNA"/>
</dbReference>
<reference evidence="1 2" key="1">
    <citation type="submission" date="2009-08" db="EMBL/GenBank/DDBJ databases">
        <title>The Genome Sequence of Spizellomyces punctatus strain DAOM BR117.</title>
        <authorList>
            <consortium name="The Broad Institute Genome Sequencing Platform"/>
            <person name="Russ C."/>
            <person name="Cuomo C."/>
            <person name="Shea T."/>
            <person name="Young S.K."/>
            <person name="Zeng Q."/>
            <person name="Koehrsen M."/>
            <person name="Haas B."/>
            <person name="Borodovsky M."/>
            <person name="Guigo R."/>
            <person name="Alvarado L."/>
            <person name="Berlin A."/>
            <person name="Bochicchio J."/>
            <person name="Borenstein D."/>
            <person name="Chapman S."/>
            <person name="Chen Z."/>
            <person name="Engels R."/>
            <person name="Freedman E."/>
            <person name="Gellesch M."/>
            <person name="Goldberg J."/>
            <person name="Griggs A."/>
            <person name="Gujja S."/>
            <person name="Heiman D."/>
            <person name="Hepburn T."/>
            <person name="Howarth C."/>
            <person name="Jen D."/>
            <person name="Larson L."/>
            <person name="Lewis B."/>
            <person name="Mehta T."/>
            <person name="Park D."/>
            <person name="Pearson M."/>
            <person name="Roberts A."/>
            <person name="Saif S."/>
            <person name="Shenoy N."/>
            <person name="Sisk P."/>
            <person name="Stolte C."/>
            <person name="Sykes S."/>
            <person name="Thomson T."/>
            <person name="Walk T."/>
            <person name="White J."/>
            <person name="Yandava C."/>
            <person name="Burger G."/>
            <person name="Gray M.W."/>
            <person name="Holland P.W.H."/>
            <person name="King N."/>
            <person name="Lang F.B.F."/>
            <person name="Roger A.J."/>
            <person name="Ruiz-Trillo I."/>
            <person name="Lander E."/>
            <person name="Nusbaum C."/>
        </authorList>
    </citation>
    <scope>NUCLEOTIDE SEQUENCE [LARGE SCALE GENOMIC DNA]</scope>
    <source>
        <strain evidence="1 2">DAOM BR117</strain>
    </source>
</reference>
<dbReference type="SUPFAM" id="SSF82784">
    <property type="entry name" value="OsmC-like"/>
    <property type="match status" value="1"/>
</dbReference>
<evidence type="ECO:0008006" key="3">
    <source>
        <dbReference type="Google" id="ProtNLM"/>
    </source>
</evidence>
<name>A0A0L0HDT5_SPIPD</name>
<evidence type="ECO:0000313" key="1">
    <source>
        <dbReference type="EMBL" id="KNC98928.1"/>
    </source>
</evidence>
<dbReference type="Gene3D" id="3.30.300.20">
    <property type="match status" value="1"/>
</dbReference>
<evidence type="ECO:0000313" key="2">
    <source>
        <dbReference type="Proteomes" id="UP000053201"/>
    </source>
</evidence>
<dbReference type="PANTHER" id="PTHR34352">
    <property type="entry name" value="PROTEIN YHFA"/>
    <property type="match status" value="1"/>
</dbReference>
<dbReference type="InParanoid" id="A0A0L0HDT5"/>
<dbReference type="VEuPathDB" id="FungiDB:SPPG_05891"/>
<protein>
    <recommendedName>
        <fullName evidence="3">OsmC family protein</fullName>
    </recommendedName>
</protein>
<sequence>MHHFRHLRKSLSLGASLPVRRLIPISQSFFTSSVFGSPVNSKARTFDPNRPVAEVQVAWTGTDSLQFLGQDASGNEVLMSASKAPGVGPMAMLLMGLGGCSAVDIVGILQKQRQSLEGVKIRIEGQRAEEMPRPYENIHMTFIISGKGLDKKKVDRAIELAAEKYCGVHATLKKAANITLSSEIIETGSQ</sequence>
<dbReference type="InterPro" id="IPR036102">
    <property type="entry name" value="OsmC/Ohrsf"/>
</dbReference>
<dbReference type="AlphaFoldDB" id="A0A0L0HDT5"/>
<dbReference type="OMA" id="HTKYCSV"/>
<keyword evidence="2" id="KW-1185">Reference proteome</keyword>
<dbReference type="InterPro" id="IPR003718">
    <property type="entry name" value="OsmC/Ohr_fam"/>
</dbReference>
<dbReference type="OrthoDB" id="2139909at2759"/>
<proteinExistence type="predicted"/>
<accession>A0A0L0HDT5</accession>
<dbReference type="RefSeq" id="XP_016606968.1">
    <property type="nucleotide sequence ID" value="XM_016754098.1"/>
</dbReference>
<organism evidence="1 2">
    <name type="scientific">Spizellomyces punctatus (strain DAOM BR117)</name>
    <dbReference type="NCBI Taxonomy" id="645134"/>
    <lineage>
        <taxon>Eukaryota</taxon>
        <taxon>Fungi</taxon>
        <taxon>Fungi incertae sedis</taxon>
        <taxon>Chytridiomycota</taxon>
        <taxon>Chytridiomycota incertae sedis</taxon>
        <taxon>Chytridiomycetes</taxon>
        <taxon>Spizellomycetales</taxon>
        <taxon>Spizellomycetaceae</taxon>
        <taxon>Spizellomyces</taxon>
    </lineage>
</organism>